<evidence type="ECO:0000313" key="10">
    <source>
        <dbReference type="Proteomes" id="UP000006163"/>
    </source>
</evidence>
<comment type="similarity">
    <text evidence="2">Belongs to the Multicopy lipoprotein (Mlp) family.</text>
</comment>
<organism evidence="9 10">
    <name type="scientific">Borreliella valaisiana VS116</name>
    <dbReference type="NCBI Taxonomy" id="445987"/>
    <lineage>
        <taxon>Bacteria</taxon>
        <taxon>Pseudomonadati</taxon>
        <taxon>Spirochaetota</taxon>
        <taxon>Spirochaetia</taxon>
        <taxon>Spirochaetales</taxon>
        <taxon>Borreliaceae</taxon>
        <taxon>Borreliella</taxon>
    </lineage>
</organism>
<accession>C0R8Y5</accession>
<keyword evidence="7 9" id="KW-0449">Lipoprotein</keyword>
<keyword evidence="6" id="KW-0998">Cell outer membrane</keyword>
<evidence type="ECO:0000313" key="9">
    <source>
        <dbReference type="EMBL" id="ACN52954.1"/>
    </source>
</evidence>
<dbReference type="EMBL" id="CP001440">
    <property type="protein sequence ID" value="ACN52954.1"/>
    <property type="molecule type" value="Genomic_DNA"/>
</dbReference>
<dbReference type="InterPro" id="IPR004983">
    <property type="entry name" value="Mlp"/>
</dbReference>
<proteinExistence type="inferred from homology"/>
<evidence type="ECO:0000256" key="7">
    <source>
        <dbReference type="ARBA" id="ARBA00023288"/>
    </source>
</evidence>
<evidence type="ECO:0000256" key="2">
    <source>
        <dbReference type="ARBA" id="ARBA00008380"/>
    </source>
</evidence>
<name>C0R8Y5_BORVA</name>
<dbReference type="GeneID" id="86583530"/>
<evidence type="ECO:0000256" key="1">
    <source>
        <dbReference type="ARBA" id="ARBA00004459"/>
    </source>
</evidence>
<evidence type="ECO:0000256" key="8">
    <source>
        <dbReference type="ARBA" id="ARBA00046007"/>
    </source>
</evidence>
<geneLocation type="plasmid" evidence="9 10">
    <name>VS116_lp28-3</name>
</geneLocation>
<comment type="function">
    <text evidence="8">An outer membrane protein that may participate in pathogenesis. Some human Lyme disease patients have antibodies against this protein. The Mlp proteins probably undergo intragenic recombination, generating new alleles.</text>
</comment>
<sequence>MNGNRSKCNNFFDWLSKEIEKQKELAGDFTKVYDFLENKRKSKANNEDFDSYIKGGGAGGLGGY</sequence>
<protein>
    <submittedName>
        <fullName evidence="9">Surface-exposed lipoprotein</fullName>
    </submittedName>
</protein>
<keyword evidence="10" id="KW-1185">Reference proteome</keyword>
<evidence type="ECO:0000256" key="3">
    <source>
        <dbReference type="ARBA" id="ARBA00022729"/>
    </source>
</evidence>
<gene>
    <name evidence="9" type="ORF">BVAVS116_H0070</name>
</gene>
<keyword evidence="4" id="KW-0472">Membrane</keyword>
<dbReference type="HOGENOM" id="CLU_2858829_0_0_12"/>
<dbReference type="AlphaFoldDB" id="C0R8Y5"/>
<evidence type="ECO:0000256" key="6">
    <source>
        <dbReference type="ARBA" id="ARBA00023237"/>
    </source>
</evidence>
<keyword evidence="5" id="KW-0564">Palmitate</keyword>
<keyword evidence="3" id="KW-0732">Signal</keyword>
<reference evidence="9 10" key="1">
    <citation type="journal article" date="2012" name="J. Bacteriol.">
        <title>Whole-Genome Sequences of Borrelia bissettii, Borrelia valaisiana, and Borrelia spielmanii.</title>
        <authorList>
            <person name="Schutzer S.E."/>
            <person name="Fraser-Liggett C.M."/>
            <person name="Qiu W.G."/>
            <person name="Kraiczy P."/>
            <person name="Mongodin E.F."/>
            <person name="Dunn J.J."/>
            <person name="Luft B.J."/>
            <person name="Casjens S.R."/>
        </authorList>
    </citation>
    <scope>NUCLEOTIDE SEQUENCE [LARGE SCALE GENOMIC DNA]</scope>
    <source>
        <strain evidence="9 10">VS116</strain>
        <plasmid evidence="9">VS116_lp28-3</plasmid>
    </source>
</reference>
<keyword evidence="9" id="KW-0614">Plasmid</keyword>
<dbReference type="Proteomes" id="UP000006163">
    <property type="component" value="Plasmid VS116_lp28-3"/>
</dbReference>
<evidence type="ECO:0000256" key="5">
    <source>
        <dbReference type="ARBA" id="ARBA00023139"/>
    </source>
</evidence>
<evidence type="ECO:0000256" key="4">
    <source>
        <dbReference type="ARBA" id="ARBA00023136"/>
    </source>
</evidence>
<dbReference type="Pfam" id="PF03304">
    <property type="entry name" value="Mlp"/>
    <property type="match status" value="1"/>
</dbReference>
<dbReference type="GO" id="GO:0009279">
    <property type="term" value="C:cell outer membrane"/>
    <property type="evidence" value="ECO:0007669"/>
    <property type="project" value="UniProtKB-SubCell"/>
</dbReference>
<dbReference type="RefSeq" id="WP_015899282.1">
    <property type="nucleotide sequence ID" value="NC_012185.1"/>
</dbReference>
<comment type="subcellular location">
    <subcellularLocation>
        <location evidence="1">Cell outer membrane</location>
        <topology evidence="1">Lipid-anchor</topology>
    </subcellularLocation>
</comment>